<sequence length="73" mass="7872">MPVIRSAAAPAASAGIHASQAPASFDRHARIAQLQAQRHTLLRERGAPRSNAAELELRLAIIRAELHALYHAC</sequence>
<accession>A0A3M8QXB0</accession>
<organism evidence="1">
    <name type="scientific">Acidithiobacillus sulfuriphilus</name>
    <dbReference type="NCBI Taxonomy" id="1867749"/>
    <lineage>
        <taxon>Bacteria</taxon>
        <taxon>Pseudomonadati</taxon>
        <taxon>Pseudomonadota</taxon>
        <taxon>Acidithiobacillia</taxon>
        <taxon>Acidithiobacillales</taxon>
        <taxon>Acidithiobacillaceae</taxon>
        <taxon>Acidithiobacillus</taxon>
    </lineage>
</organism>
<name>A0A3M8QXB0_9PROT</name>
<dbReference type="AlphaFoldDB" id="A0A3M8QXB0"/>
<comment type="caution">
    <text evidence="1">The sequence shown here is derived from an EMBL/GenBank/DDBJ whole genome shotgun (WGS) entry which is preliminary data.</text>
</comment>
<dbReference type="EMBL" id="RIZI01000172">
    <property type="protein sequence ID" value="RNF60907.1"/>
    <property type="molecule type" value="Genomic_DNA"/>
</dbReference>
<protein>
    <submittedName>
        <fullName evidence="1">Uncharacterized protein</fullName>
    </submittedName>
</protein>
<gene>
    <name evidence="1" type="ORF">EC580_08750</name>
</gene>
<evidence type="ECO:0000313" key="1">
    <source>
        <dbReference type="EMBL" id="RNF60907.1"/>
    </source>
</evidence>
<reference evidence="1" key="1">
    <citation type="submission" date="2018-10" db="EMBL/GenBank/DDBJ databases">
        <title>Acidithiobacillus sulfuriphilus sp. nov.: an extremely acidophilic sulfur-oxidizing chemolithotroph isolated from a neutral pH environment.</title>
        <authorList>
            <person name="Falagan C."/>
            <person name="Moya-Beltran A."/>
            <person name="Quatrini R."/>
            <person name="Johnson D.B."/>
        </authorList>
    </citation>
    <scope>NUCLEOTIDE SEQUENCE [LARGE SCALE GENOMIC DNA]</scope>
    <source>
        <strain evidence="1">CJ-2</strain>
    </source>
</reference>
<proteinExistence type="predicted"/>
<dbReference type="RefSeq" id="WP_123104177.1">
    <property type="nucleotide sequence ID" value="NZ_CP127527.1"/>
</dbReference>